<reference evidence="1 4" key="2">
    <citation type="submission" date="2020-08" db="EMBL/GenBank/DDBJ databases">
        <title>Genomic Encyclopedia of Type Strains, Phase III (KMG-III): the genomes of soil and plant-associated and newly described type strains.</title>
        <authorList>
            <person name="Whitman W."/>
        </authorList>
    </citation>
    <scope>NUCLEOTIDE SEQUENCE [LARGE SCALE GENOMIC DNA]</scope>
    <source>
        <strain evidence="1 4">CECT 7753</strain>
    </source>
</reference>
<gene>
    <name evidence="2" type="ORF">FCL38_10680</name>
    <name evidence="1" type="ORF">FHS02_003474</name>
</gene>
<organism evidence="1 4">
    <name type="scientific">Pseudoduganella umbonata</name>
    <dbReference type="NCBI Taxonomy" id="864828"/>
    <lineage>
        <taxon>Bacteria</taxon>
        <taxon>Pseudomonadati</taxon>
        <taxon>Pseudomonadota</taxon>
        <taxon>Betaproteobacteria</taxon>
        <taxon>Burkholderiales</taxon>
        <taxon>Oxalobacteraceae</taxon>
        <taxon>Telluria group</taxon>
        <taxon>Pseudoduganella</taxon>
    </lineage>
</organism>
<dbReference type="Proteomes" id="UP000298763">
    <property type="component" value="Chromosome"/>
</dbReference>
<evidence type="ECO:0000313" key="4">
    <source>
        <dbReference type="Proteomes" id="UP000584325"/>
    </source>
</evidence>
<evidence type="ECO:0000313" key="1">
    <source>
        <dbReference type="EMBL" id="MBB3222651.1"/>
    </source>
</evidence>
<reference evidence="2 3" key="1">
    <citation type="submission" date="2019-05" db="EMBL/GenBank/DDBJ databases">
        <title>Draft Genome Sequences of Six Type Strains of the Genus Massilia.</title>
        <authorList>
            <person name="Miess H."/>
            <person name="Frediansyhah A."/>
            <person name="Gross H."/>
        </authorList>
    </citation>
    <scope>NUCLEOTIDE SEQUENCE [LARGE SCALE GENOMIC DNA]</scope>
    <source>
        <strain evidence="2 3">DSMZ 26121</strain>
    </source>
</reference>
<evidence type="ECO:0000313" key="3">
    <source>
        <dbReference type="Proteomes" id="UP000298763"/>
    </source>
</evidence>
<dbReference type="EMBL" id="CP040017">
    <property type="protein sequence ID" value="QCP10843.1"/>
    <property type="molecule type" value="Genomic_DNA"/>
</dbReference>
<protein>
    <submittedName>
        <fullName evidence="1">Uncharacterized protein</fullName>
    </submittedName>
</protein>
<proteinExistence type="predicted"/>
<evidence type="ECO:0000313" key="2">
    <source>
        <dbReference type="EMBL" id="QCP10843.1"/>
    </source>
</evidence>
<dbReference type="Proteomes" id="UP000584325">
    <property type="component" value="Unassembled WGS sequence"/>
</dbReference>
<accession>A0A4P8HMA3</accession>
<dbReference type="AlphaFoldDB" id="A0A4P8HMA3"/>
<dbReference type="EMBL" id="JACHXS010000006">
    <property type="protein sequence ID" value="MBB3222651.1"/>
    <property type="molecule type" value="Genomic_DNA"/>
</dbReference>
<name>A0A4P8HMA3_9BURK</name>
<keyword evidence="3" id="KW-1185">Reference proteome</keyword>
<dbReference type="RefSeq" id="WP_137313721.1">
    <property type="nucleotide sequence ID" value="NZ_CP040017.1"/>
</dbReference>
<sequence length="75" mass="7778">MDRGRCAVDHLDRCRIFASVSPSREPASVTASDASLDAAQMVTLAIGCSSALAGGIGFDSDGAGQQGTMFFFMML</sequence>